<evidence type="ECO:0000256" key="9">
    <source>
        <dbReference type="ARBA" id="ARBA00049535"/>
    </source>
</evidence>
<feature type="binding site" evidence="12">
    <location>
        <position position="133"/>
    </location>
    <ligand>
        <name>Mg(2+)</name>
        <dbReference type="ChEBI" id="CHEBI:18420"/>
    </ligand>
</feature>
<dbReference type="GO" id="GO:0004749">
    <property type="term" value="F:ribose phosphate diphosphokinase activity"/>
    <property type="evidence" value="ECO:0007669"/>
    <property type="project" value="UniProtKB-UniRule"/>
</dbReference>
<evidence type="ECO:0000256" key="7">
    <source>
        <dbReference type="ARBA" id="ARBA00022840"/>
    </source>
</evidence>
<dbReference type="SMART" id="SM01400">
    <property type="entry name" value="Pribosyltran_N"/>
    <property type="match status" value="1"/>
</dbReference>
<feature type="binding site" evidence="12">
    <location>
        <position position="199"/>
    </location>
    <ligand>
        <name>D-ribose 5-phosphate</name>
        <dbReference type="ChEBI" id="CHEBI:78346"/>
    </ligand>
</feature>
<gene>
    <name evidence="12 14" type="primary">prs</name>
    <name evidence="14" type="ORF">NCTC12112_00360</name>
</gene>
<dbReference type="GO" id="GO:0000287">
    <property type="term" value="F:magnesium ion binding"/>
    <property type="evidence" value="ECO:0007669"/>
    <property type="project" value="UniProtKB-UniRule"/>
</dbReference>
<dbReference type="NCBIfam" id="NF002320">
    <property type="entry name" value="PRK01259.1"/>
    <property type="match status" value="1"/>
</dbReference>
<reference evidence="14 15" key="1">
    <citation type="submission" date="2018-06" db="EMBL/GenBank/DDBJ databases">
        <authorList>
            <consortium name="Pathogen Informatics"/>
            <person name="Doyle S."/>
        </authorList>
    </citation>
    <scope>NUCLEOTIDE SEQUENCE [LARGE SCALE GENOMIC DNA]</scope>
    <source>
        <strain evidence="14 15">NCTC12112</strain>
    </source>
</reference>
<comment type="subunit">
    <text evidence="12">Homohexamer.</text>
</comment>
<dbReference type="InterPro" id="IPR000836">
    <property type="entry name" value="PRTase_dom"/>
</dbReference>
<proteinExistence type="inferred from homology"/>
<dbReference type="Proteomes" id="UP000249008">
    <property type="component" value="Chromosome 1"/>
</dbReference>
<evidence type="ECO:0000256" key="12">
    <source>
        <dbReference type="HAMAP-Rule" id="MF_00583"/>
    </source>
</evidence>
<evidence type="ECO:0000256" key="11">
    <source>
        <dbReference type="ARBA" id="ARBA00061444"/>
    </source>
</evidence>
<accession>A0AAX2J8G0</accession>
<keyword evidence="3 12" id="KW-0479">Metal-binding</keyword>
<evidence type="ECO:0000259" key="13">
    <source>
        <dbReference type="Pfam" id="PF13793"/>
    </source>
</evidence>
<dbReference type="AlphaFoldDB" id="A0AAX2J8G0"/>
<dbReference type="InterPro" id="IPR000842">
    <property type="entry name" value="PRib_PP_synth_CS"/>
</dbReference>
<dbReference type="GO" id="GO:0016301">
    <property type="term" value="F:kinase activity"/>
    <property type="evidence" value="ECO:0007669"/>
    <property type="project" value="UniProtKB-KW"/>
</dbReference>
<dbReference type="GO" id="GO:0005524">
    <property type="term" value="F:ATP binding"/>
    <property type="evidence" value="ECO:0007669"/>
    <property type="project" value="UniProtKB-KW"/>
</dbReference>
<feature type="active site" evidence="12">
    <location>
        <position position="197"/>
    </location>
</feature>
<evidence type="ECO:0000256" key="1">
    <source>
        <dbReference type="ARBA" id="ARBA00004996"/>
    </source>
</evidence>
<dbReference type="Pfam" id="PF13793">
    <property type="entry name" value="Pribosyltran_N"/>
    <property type="match status" value="1"/>
</dbReference>
<dbReference type="Gene3D" id="3.40.50.2020">
    <property type="match status" value="2"/>
</dbReference>
<feature type="binding site" evidence="12">
    <location>
        <begin position="99"/>
        <end position="100"/>
    </location>
    <ligand>
        <name>ATP</name>
        <dbReference type="ChEBI" id="CHEBI:30616"/>
    </ligand>
</feature>
<keyword evidence="5 12" id="KW-0547">Nucleotide-binding</keyword>
<evidence type="ECO:0000256" key="2">
    <source>
        <dbReference type="ARBA" id="ARBA00022679"/>
    </source>
</evidence>
<comment type="function">
    <text evidence="10 12">Involved in the biosynthesis of the central metabolite phospho-alpha-D-ribosyl-1-pyrophosphate (PRPP) via the transfer of pyrophosphoryl group from ATP to 1-hydroxyl of ribose-5-phosphate (Rib-5-P).</text>
</comment>
<evidence type="ECO:0000256" key="10">
    <source>
        <dbReference type="ARBA" id="ARBA00054914"/>
    </source>
</evidence>
<name>A0AAX2J8G0_9FUSO</name>
<comment type="cofactor">
    <cofactor evidence="12">
        <name>Mg(2+)</name>
        <dbReference type="ChEBI" id="CHEBI:18420"/>
    </cofactor>
    <text evidence="12">Binds 2 Mg(2+) ions per subunit.</text>
</comment>
<dbReference type="HAMAP" id="MF_00583_B">
    <property type="entry name" value="RibP_PPkinase_B"/>
    <property type="match status" value="1"/>
</dbReference>
<dbReference type="PANTHER" id="PTHR10210:SF41">
    <property type="entry name" value="RIBOSE-PHOSPHATE PYROPHOSPHOKINASE 1, CHLOROPLASTIC"/>
    <property type="match status" value="1"/>
</dbReference>
<dbReference type="GO" id="GO:0005737">
    <property type="term" value="C:cytoplasm"/>
    <property type="evidence" value="ECO:0007669"/>
    <property type="project" value="UniProtKB-SubCell"/>
</dbReference>
<evidence type="ECO:0000256" key="5">
    <source>
        <dbReference type="ARBA" id="ARBA00022741"/>
    </source>
</evidence>
<dbReference type="NCBIfam" id="TIGR01251">
    <property type="entry name" value="ribP_PPkin"/>
    <property type="match status" value="1"/>
</dbReference>
<evidence type="ECO:0000256" key="8">
    <source>
        <dbReference type="ARBA" id="ARBA00022842"/>
    </source>
</evidence>
<dbReference type="GeneID" id="78454955"/>
<dbReference type="Pfam" id="PF14572">
    <property type="entry name" value="Pribosyl_synth"/>
    <property type="match status" value="1"/>
</dbReference>
<keyword evidence="7 12" id="KW-0067">ATP-binding</keyword>
<dbReference type="KEGG" id="ful:C4N20_09045"/>
<evidence type="ECO:0000256" key="6">
    <source>
        <dbReference type="ARBA" id="ARBA00022777"/>
    </source>
</evidence>
<dbReference type="PANTHER" id="PTHR10210">
    <property type="entry name" value="RIBOSE-PHOSPHATE DIPHOSPHOKINASE FAMILY MEMBER"/>
    <property type="match status" value="1"/>
</dbReference>
<dbReference type="GO" id="GO:0006164">
    <property type="term" value="P:purine nucleotide biosynthetic process"/>
    <property type="evidence" value="ECO:0007669"/>
    <property type="project" value="TreeGrafter"/>
</dbReference>
<comment type="similarity">
    <text evidence="11 12">Belongs to the ribose-phosphate pyrophosphokinase family. Class I subfamily.</text>
</comment>
<comment type="pathway">
    <text evidence="1 12">Metabolic intermediate biosynthesis; 5-phospho-alpha-D-ribose 1-diphosphate biosynthesis; 5-phospho-alpha-D-ribose 1-diphosphate from D-ribose 5-phosphate (route I): step 1/1.</text>
</comment>
<dbReference type="EMBL" id="LS483487">
    <property type="protein sequence ID" value="SQJ00005.1"/>
    <property type="molecule type" value="Genomic_DNA"/>
</dbReference>
<dbReference type="GO" id="GO:0006015">
    <property type="term" value="P:5-phosphoribose 1-diphosphate biosynthetic process"/>
    <property type="evidence" value="ECO:0007669"/>
    <property type="project" value="UniProtKB-UniRule"/>
</dbReference>
<feature type="domain" description="Ribose-phosphate pyrophosphokinase N-terminal" evidence="13">
    <location>
        <begin position="7"/>
        <end position="123"/>
    </location>
</feature>
<dbReference type="GO" id="GO:0009156">
    <property type="term" value="P:ribonucleoside monophosphate biosynthetic process"/>
    <property type="evidence" value="ECO:0007669"/>
    <property type="project" value="InterPro"/>
</dbReference>
<keyword evidence="2 12" id="KW-0808">Transferase</keyword>
<comment type="catalytic activity">
    <reaction evidence="9 12">
        <text>D-ribose 5-phosphate + ATP = 5-phospho-alpha-D-ribose 1-diphosphate + AMP + H(+)</text>
        <dbReference type="Rhea" id="RHEA:15609"/>
        <dbReference type="ChEBI" id="CHEBI:15378"/>
        <dbReference type="ChEBI" id="CHEBI:30616"/>
        <dbReference type="ChEBI" id="CHEBI:58017"/>
        <dbReference type="ChEBI" id="CHEBI:78346"/>
        <dbReference type="ChEBI" id="CHEBI:456215"/>
        <dbReference type="EC" id="2.7.6.1"/>
    </reaction>
</comment>
<dbReference type="RefSeq" id="WP_005979243.1">
    <property type="nucleotide sequence ID" value="NZ_BAABXY010000001.1"/>
</dbReference>
<evidence type="ECO:0000256" key="3">
    <source>
        <dbReference type="ARBA" id="ARBA00022723"/>
    </source>
</evidence>
<dbReference type="FunFam" id="3.40.50.2020:FF:000001">
    <property type="entry name" value="Ribose-phosphate pyrophosphokinase"/>
    <property type="match status" value="1"/>
</dbReference>
<feature type="binding site" evidence="12">
    <location>
        <position position="174"/>
    </location>
    <ligand>
        <name>Mg(2+)</name>
        <dbReference type="ChEBI" id="CHEBI:18420"/>
    </ligand>
</feature>
<dbReference type="SUPFAM" id="SSF53271">
    <property type="entry name" value="PRTase-like"/>
    <property type="match status" value="2"/>
</dbReference>
<evidence type="ECO:0000313" key="14">
    <source>
        <dbReference type="EMBL" id="SQJ00005.1"/>
    </source>
</evidence>
<organism evidence="14 15">
    <name type="scientific">Fusobacterium ulcerans</name>
    <dbReference type="NCBI Taxonomy" id="861"/>
    <lineage>
        <taxon>Bacteria</taxon>
        <taxon>Fusobacteriati</taxon>
        <taxon>Fusobacteriota</taxon>
        <taxon>Fusobacteriia</taxon>
        <taxon>Fusobacteriales</taxon>
        <taxon>Fusobacteriaceae</taxon>
        <taxon>Fusobacterium</taxon>
    </lineage>
</organism>
<keyword evidence="12" id="KW-0963">Cytoplasm</keyword>
<keyword evidence="6 12" id="KW-0418">Kinase</keyword>
<sequence>MVKSENVKIFAGTSNVALATKIAERYGLPLGEAEVVRFKDGEVFVKIDETVRGRDVFVVQSTSEPVNENLMELLIFIDALKRASAKSITVIIPYYGYARQDRKSSPREPITSKLVANLLTKSGANRIVAMDLHADQIQGFFDIPVDHMQALPLMVKYFMKKGLYGDDVVVVSPDIGGVKRARKLAEWLDCKIAIIDKRRPKPNMSEVMNLIGEVQGKTAIFIDDMIDTAGTITNGAAAIIARGAKEAYACCTHAVFSDPAIERLAESPLKEVIVTDSIALPERKKLDKITVLSVDEIFSEAINRIVNNQSVSELFEKAETKRNVK</sequence>
<evidence type="ECO:0000313" key="15">
    <source>
        <dbReference type="Proteomes" id="UP000249008"/>
    </source>
</evidence>
<dbReference type="InterPro" id="IPR037515">
    <property type="entry name" value="Rib-P_diPkinase_bac"/>
</dbReference>
<feature type="binding site" evidence="12">
    <location>
        <position position="223"/>
    </location>
    <ligand>
        <name>D-ribose 5-phosphate</name>
        <dbReference type="ChEBI" id="CHEBI:78346"/>
    </ligand>
</feature>
<dbReference type="GO" id="GO:0002189">
    <property type="term" value="C:ribose phosphate diphosphokinase complex"/>
    <property type="evidence" value="ECO:0007669"/>
    <property type="project" value="TreeGrafter"/>
</dbReference>
<comment type="subcellular location">
    <subcellularLocation>
        <location evidence="12">Cytoplasm</location>
    </subcellularLocation>
</comment>
<dbReference type="InterPro" id="IPR005946">
    <property type="entry name" value="Rib-P_diPkinase"/>
</dbReference>
<dbReference type="InterPro" id="IPR029057">
    <property type="entry name" value="PRTase-like"/>
</dbReference>
<keyword evidence="4 12" id="KW-0545">Nucleotide biosynthesis</keyword>
<feature type="binding site" evidence="12">
    <location>
        <begin position="227"/>
        <end position="231"/>
    </location>
    <ligand>
        <name>D-ribose 5-phosphate</name>
        <dbReference type="ChEBI" id="CHEBI:78346"/>
    </ligand>
</feature>
<feature type="binding site" evidence="12">
    <location>
        <begin position="40"/>
        <end position="42"/>
    </location>
    <ligand>
        <name>ATP</name>
        <dbReference type="ChEBI" id="CHEBI:30616"/>
    </ligand>
</feature>
<dbReference type="CDD" id="cd06223">
    <property type="entry name" value="PRTases_typeI"/>
    <property type="match status" value="1"/>
</dbReference>
<keyword evidence="8 12" id="KW-0460">Magnesium</keyword>
<evidence type="ECO:0000256" key="4">
    <source>
        <dbReference type="ARBA" id="ARBA00022727"/>
    </source>
</evidence>
<protein>
    <recommendedName>
        <fullName evidence="12">Ribose-phosphate pyrophosphokinase</fullName>
        <shortName evidence="12">RPPK</shortName>
        <ecNumber evidence="12">2.7.6.1</ecNumber>
    </recommendedName>
    <alternativeName>
        <fullName evidence="12">5-phospho-D-ribosyl alpha-1-diphosphate synthase</fullName>
    </alternativeName>
    <alternativeName>
        <fullName evidence="12">Phosphoribosyl diphosphate synthase</fullName>
    </alternativeName>
    <alternativeName>
        <fullName evidence="12">Phosphoribosyl pyrophosphate synthase</fullName>
        <shortName evidence="12">P-Rib-PP synthase</shortName>
        <shortName evidence="12">PRPP synthase</shortName>
        <shortName evidence="12">PRPPase</shortName>
    </alternativeName>
</protein>
<dbReference type="EC" id="2.7.6.1" evidence="12"/>
<dbReference type="InterPro" id="IPR029099">
    <property type="entry name" value="Pribosyltran_N"/>
</dbReference>
<dbReference type="PROSITE" id="PS00114">
    <property type="entry name" value="PRPP_SYNTHASE"/>
    <property type="match status" value="1"/>
</dbReference>